<feature type="binding site" evidence="6">
    <location>
        <position position="73"/>
    </location>
    <ligand>
        <name>ATP</name>
        <dbReference type="ChEBI" id="CHEBI:30616"/>
    </ligand>
</feature>
<evidence type="ECO:0000256" key="5">
    <source>
        <dbReference type="ARBA" id="ARBA00022840"/>
    </source>
</evidence>
<keyword evidence="9" id="KW-1185">Reference proteome</keyword>
<organism evidence="8 9">
    <name type="scientific">Pristionchus mayeri</name>
    <dbReference type="NCBI Taxonomy" id="1317129"/>
    <lineage>
        <taxon>Eukaryota</taxon>
        <taxon>Metazoa</taxon>
        <taxon>Ecdysozoa</taxon>
        <taxon>Nematoda</taxon>
        <taxon>Chromadorea</taxon>
        <taxon>Rhabditida</taxon>
        <taxon>Rhabditina</taxon>
        <taxon>Diplogasteromorpha</taxon>
        <taxon>Diplogasteroidea</taxon>
        <taxon>Neodiplogasteridae</taxon>
        <taxon>Pristionchus</taxon>
    </lineage>
</organism>
<keyword evidence="4" id="KW-0418">Kinase</keyword>
<dbReference type="Proteomes" id="UP001328107">
    <property type="component" value="Unassembled WGS sequence"/>
</dbReference>
<keyword evidence="5 6" id="KW-0067">ATP-binding</keyword>
<reference evidence="9" key="1">
    <citation type="submission" date="2022-10" db="EMBL/GenBank/DDBJ databases">
        <title>Genome assembly of Pristionchus species.</title>
        <authorList>
            <person name="Yoshida K."/>
            <person name="Sommer R.J."/>
        </authorList>
    </citation>
    <scope>NUCLEOTIDE SEQUENCE [LARGE SCALE GENOMIC DNA]</scope>
    <source>
        <strain evidence="9">RS5460</strain>
    </source>
</reference>
<evidence type="ECO:0000256" key="2">
    <source>
        <dbReference type="ARBA" id="ARBA00022679"/>
    </source>
</evidence>
<gene>
    <name evidence="8" type="ORF">PMAYCL1PPCAC_09774</name>
</gene>
<keyword evidence="1" id="KW-0723">Serine/threonine-protein kinase</keyword>
<evidence type="ECO:0000313" key="9">
    <source>
        <dbReference type="Proteomes" id="UP001328107"/>
    </source>
</evidence>
<dbReference type="InterPro" id="IPR050117">
    <property type="entry name" value="MAPK"/>
</dbReference>
<feature type="domain" description="Protein kinase" evidence="7">
    <location>
        <begin position="34"/>
        <end position="352"/>
    </location>
</feature>
<dbReference type="AlphaFoldDB" id="A0AAN4ZGL9"/>
<dbReference type="FunFam" id="1.10.510.10:FF:000624">
    <property type="entry name" value="Mitogen-activated protein kinase"/>
    <property type="match status" value="1"/>
</dbReference>
<dbReference type="EMBL" id="BTRK01000002">
    <property type="protein sequence ID" value="GMR39579.1"/>
    <property type="molecule type" value="Genomic_DNA"/>
</dbReference>
<dbReference type="PANTHER" id="PTHR24055">
    <property type="entry name" value="MITOGEN-ACTIVATED PROTEIN KINASE"/>
    <property type="match status" value="1"/>
</dbReference>
<evidence type="ECO:0000256" key="6">
    <source>
        <dbReference type="PROSITE-ProRule" id="PRU10141"/>
    </source>
</evidence>
<dbReference type="SMART" id="SM00220">
    <property type="entry name" value="S_TKc"/>
    <property type="match status" value="1"/>
</dbReference>
<dbReference type="SUPFAM" id="SSF56112">
    <property type="entry name" value="Protein kinase-like (PK-like)"/>
    <property type="match status" value="1"/>
</dbReference>
<dbReference type="Pfam" id="PF00069">
    <property type="entry name" value="Pkinase"/>
    <property type="match status" value="1"/>
</dbReference>
<keyword evidence="2" id="KW-0808">Transferase</keyword>
<dbReference type="Gene3D" id="1.10.510.10">
    <property type="entry name" value="Transferase(Phosphotransferase) domain 1"/>
    <property type="match status" value="1"/>
</dbReference>
<proteinExistence type="predicted"/>
<dbReference type="InterPro" id="IPR011009">
    <property type="entry name" value="Kinase-like_dom_sf"/>
</dbReference>
<protein>
    <recommendedName>
        <fullName evidence="7">Protein kinase domain-containing protein</fullName>
    </recommendedName>
</protein>
<dbReference type="PROSITE" id="PS00107">
    <property type="entry name" value="PROTEIN_KINASE_ATP"/>
    <property type="match status" value="1"/>
</dbReference>
<accession>A0AAN4ZGL9</accession>
<keyword evidence="3 6" id="KW-0547">Nucleotide-binding</keyword>
<sequence length="405" mass="46513">MLVYLNQGNRSLRPVNVSTDRGSVQFLLPEGYNGTYTRYIGSGTYGTVIRTNATSARTNSGRGGTEQEVAIKKINYPMENERLAQLCYREMMLLQHLDHPNIARLVDMYTSAQHANELLDVYLVMEYVGSSLDAQLVESIKDNRVYVPIAIIPQIIRDTLRALNYLKHANVIHRDLKPSNLAVHSSGRAVLIDYGLARTGRTEEDRSCQFTKGACTMAYAAPELVFWEEGSYDREADIWSLGCILAELITWESLFTDDKSKVVNYITLFQPISDNFLSKVKTSDGGSMRRYIEEKNKKLARMNWVDYFKSRNKFANLNDPNQAAALDLVWRCLQYDPESRISINDALRHPFLQNIRNGDPERDYSNVRPLVYNDSRDNIEKWRQAVFGEIWNFRAREDTPRPARP</sequence>
<dbReference type="InterPro" id="IPR017441">
    <property type="entry name" value="Protein_kinase_ATP_BS"/>
</dbReference>
<name>A0AAN4ZGL9_9BILA</name>
<dbReference type="GO" id="GO:0005524">
    <property type="term" value="F:ATP binding"/>
    <property type="evidence" value="ECO:0007669"/>
    <property type="project" value="UniProtKB-UniRule"/>
</dbReference>
<dbReference type="Gene3D" id="3.30.200.20">
    <property type="entry name" value="Phosphorylase Kinase, domain 1"/>
    <property type="match status" value="1"/>
</dbReference>
<dbReference type="GO" id="GO:0004674">
    <property type="term" value="F:protein serine/threonine kinase activity"/>
    <property type="evidence" value="ECO:0007669"/>
    <property type="project" value="UniProtKB-KW"/>
</dbReference>
<evidence type="ECO:0000256" key="3">
    <source>
        <dbReference type="ARBA" id="ARBA00022741"/>
    </source>
</evidence>
<evidence type="ECO:0000259" key="7">
    <source>
        <dbReference type="PROSITE" id="PS50011"/>
    </source>
</evidence>
<comment type="caution">
    <text evidence="8">The sequence shown here is derived from an EMBL/GenBank/DDBJ whole genome shotgun (WGS) entry which is preliminary data.</text>
</comment>
<dbReference type="PROSITE" id="PS50011">
    <property type="entry name" value="PROTEIN_KINASE_DOM"/>
    <property type="match status" value="1"/>
</dbReference>
<evidence type="ECO:0000313" key="8">
    <source>
        <dbReference type="EMBL" id="GMR39579.1"/>
    </source>
</evidence>
<evidence type="ECO:0000256" key="4">
    <source>
        <dbReference type="ARBA" id="ARBA00022777"/>
    </source>
</evidence>
<dbReference type="InterPro" id="IPR000719">
    <property type="entry name" value="Prot_kinase_dom"/>
</dbReference>
<evidence type="ECO:0000256" key="1">
    <source>
        <dbReference type="ARBA" id="ARBA00022527"/>
    </source>
</evidence>